<proteinExistence type="predicted"/>
<dbReference type="InterPro" id="IPR004582">
    <property type="entry name" value="Checkpoint_prot_Rad17_Rad24"/>
</dbReference>
<dbReference type="GO" id="GO:0003682">
    <property type="term" value="F:chromatin binding"/>
    <property type="evidence" value="ECO:0007669"/>
    <property type="project" value="TreeGrafter"/>
</dbReference>
<dbReference type="Proteomes" id="UP001497516">
    <property type="component" value="Chromosome 2"/>
</dbReference>
<name>A0AAV2DCW3_9ROSI</name>
<protein>
    <submittedName>
        <fullName evidence="8">Uncharacterized protein</fullName>
    </submittedName>
</protein>
<reference evidence="8 9" key="1">
    <citation type="submission" date="2024-04" db="EMBL/GenBank/DDBJ databases">
        <authorList>
            <person name="Fracassetti M."/>
        </authorList>
    </citation>
    <scope>NUCLEOTIDE SEQUENCE [LARGE SCALE GENOMIC DNA]</scope>
</reference>
<evidence type="ECO:0000256" key="7">
    <source>
        <dbReference type="SAM" id="MobiDB-lite"/>
    </source>
</evidence>
<keyword evidence="4" id="KW-0067">ATP-binding</keyword>
<evidence type="ECO:0000256" key="6">
    <source>
        <dbReference type="ARBA" id="ARBA00023306"/>
    </source>
</evidence>
<dbReference type="GO" id="GO:0003689">
    <property type="term" value="F:DNA clamp loader activity"/>
    <property type="evidence" value="ECO:0007669"/>
    <property type="project" value="TreeGrafter"/>
</dbReference>
<keyword evidence="2" id="KW-0547">Nucleotide-binding</keyword>
<keyword evidence="3" id="KW-0227">DNA damage</keyword>
<keyword evidence="5" id="KW-0539">Nucleus</keyword>
<evidence type="ECO:0000313" key="9">
    <source>
        <dbReference type="Proteomes" id="UP001497516"/>
    </source>
</evidence>
<keyword evidence="6" id="KW-0131">Cell cycle</keyword>
<accession>A0AAV2DCW3</accession>
<evidence type="ECO:0000256" key="1">
    <source>
        <dbReference type="ARBA" id="ARBA00004123"/>
    </source>
</evidence>
<evidence type="ECO:0000256" key="5">
    <source>
        <dbReference type="ARBA" id="ARBA00023242"/>
    </source>
</evidence>
<evidence type="ECO:0000256" key="2">
    <source>
        <dbReference type="ARBA" id="ARBA00022741"/>
    </source>
</evidence>
<sequence>MAAAQLGWLDEADMVRETWRKLRHRYSDLKHLSVSEDENASGIVRLACAMSNHVSDAEMLFSECYLPGSSELFTALSGVSETFSWHARQREMVSNIVHHGFGCYVDDINGLRLKMGSHDKVNLTWAMLSIGSMVEADSSSMFQDPSERVIARSEPDRTSSLSGGGGLAKRANQSHILDIVRSVVPSRSYSTIKGE</sequence>
<dbReference type="GO" id="GO:0006281">
    <property type="term" value="P:DNA repair"/>
    <property type="evidence" value="ECO:0007669"/>
    <property type="project" value="InterPro"/>
</dbReference>
<dbReference type="GO" id="GO:0005524">
    <property type="term" value="F:ATP binding"/>
    <property type="evidence" value="ECO:0007669"/>
    <property type="project" value="UniProtKB-KW"/>
</dbReference>
<evidence type="ECO:0000256" key="4">
    <source>
        <dbReference type="ARBA" id="ARBA00022840"/>
    </source>
</evidence>
<dbReference type="AlphaFoldDB" id="A0AAV2DCW3"/>
<evidence type="ECO:0000256" key="3">
    <source>
        <dbReference type="ARBA" id="ARBA00022763"/>
    </source>
</evidence>
<dbReference type="GO" id="GO:0033314">
    <property type="term" value="P:mitotic DNA replication checkpoint signaling"/>
    <property type="evidence" value="ECO:0007669"/>
    <property type="project" value="TreeGrafter"/>
</dbReference>
<keyword evidence="9" id="KW-1185">Reference proteome</keyword>
<evidence type="ECO:0000313" key="8">
    <source>
        <dbReference type="EMBL" id="CAL1371709.1"/>
    </source>
</evidence>
<gene>
    <name evidence="8" type="ORF">LTRI10_LOCUS13760</name>
</gene>
<dbReference type="GO" id="GO:0005634">
    <property type="term" value="C:nucleus"/>
    <property type="evidence" value="ECO:0007669"/>
    <property type="project" value="UniProtKB-SubCell"/>
</dbReference>
<organism evidence="8 9">
    <name type="scientific">Linum trigynum</name>
    <dbReference type="NCBI Taxonomy" id="586398"/>
    <lineage>
        <taxon>Eukaryota</taxon>
        <taxon>Viridiplantae</taxon>
        <taxon>Streptophyta</taxon>
        <taxon>Embryophyta</taxon>
        <taxon>Tracheophyta</taxon>
        <taxon>Spermatophyta</taxon>
        <taxon>Magnoliopsida</taxon>
        <taxon>eudicotyledons</taxon>
        <taxon>Gunneridae</taxon>
        <taxon>Pentapetalae</taxon>
        <taxon>rosids</taxon>
        <taxon>fabids</taxon>
        <taxon>Malpighiales</taxon>
        <taxon>Linaceae</taxon>
        <taxon>Linum</taxon>
    </lineage>
</organism>
<comment type="subcellular location">
    <subcellularLocation>
        <location evidence="1">Nucleus</location>
    </subcellularLocation>
</comment>
<dbReference type="EMBL" id="OZ034815">
    <property type="protein sequence ID" value="CAL1371709.1"/>
    <property type="molecule type" value="Genomic_DNA"/>
</dbReference>
<dbReference type="PANTHER" id="PTHR12172:SF1">
    <property type="entry name" value="P-LOOP CONTAINING NUCLEOSIDE TRIPHOSPHATE HYDROLASES SUPERFAMILY PROTEIN"/>
    <property type="match status" value="1"/>
</dbReference>
<dbReference type="PANTHER" id="PTHR12172">
    <property type="entry name" value="CELL CYCLE CHECKPOINT PROTEIN RAD17"/>
    <property type="match status" value="1"/>
</dbReference>
<dbReference type="GO" id="GO:0000077">
    <property type="term" value="P:DNA damage checkpoint signaling"/>
    <property type="evidence" value="ECO:0007669"/>
    <property type="project" value="TreeGrafter"/>
</dbReference>
<feature type="region of interest" description="Disordered" evidence="7">
    <location>
        <begin position="150"/>
        <end position="169"/>
    </location>
</feature>